<dbReference type="PANTHER" id="PTHR33558">
    <property type="entry name" value="GLUTAREDOXIN-LIKE PROTEIN C5ORF63 HOMOLOG"/>
    <property type="match status" value="1"/>
</dbReference>
<dbReference type="Gene3D" id="3.40.30.10">
    <property type="entry name" value="Glutaredoxin"/>
    <property type="match status" value="1"/>
</dbReference>
<dbReference type="RefSeq" id="WP_128351533.1">
    <property type="nucleotide sequence ID" value="NZ_CAXBCQ010000011.1"/>
</dbReference>
<evidence type="ECO:0000313" key="1">
    <source>
        <dbReference type="EMBL" id="RWU12167.1"/>
    </source>
</evidence>
<accession>A0A443Z5X9</accession>
<dbReference type="OrthoDB" id="8537427at2"/>
<organism evidence="1 2">
    <name type="scientific">Pseudidiomarina gelatinasegens</name>
    <dbReference type="NCBI Taxonomy" id="2487740"/>
    <lineage>
        <taxon>Bacteria</taxon>
        <taxon>Pseudomonadati</taxon>
        <taxon>Pseudomonadota</taxon>
        <taxon>Gammaproteobacteria</taxon>
        <taxon>Alteromonadales</taxon>
        <taxon>Idiomarinaceae</taxon>
        <taxon>Pseudidiomarina</taxon>
    </lineage>
</organism>
<evidence type="ECO:0000313" key="2">
    <source>
        <dbReference type="Proteomes" id="UP000288789"/>
    </source>
</evidence>
<reference evidence="1 2" key="1">
    <citation type="submission" date="2018-12" db="EMBL/GenBank/DDBJ databases">
        <authorList>
            <person name="Li A."/>
            <person name="Zhang M."/>
            <person name="Zhu H."/>
        </authorList>
    </citation>
    <scope>NUCLEOTIDE SEQUENCE [LARGE SCALE GENOMIC DNA]</scope>
    <source>
        <strain evidence="1 2">R04H25</strain>
    </source>
</reference>
<dbReference type="InterPro" id="IPR036249">
    <property type="entry name" value="Thioredoxin-like_sf"/>
</dbReference>
<dbReference type="Proteomes" id="UP000288789">
    <property type="component" value="Unassembled WGS sequence"/>
</dbReference>
<dbReference type="Pfam" id="PF05768">
    <property type="entry name" value="Glrx-like"/>
    <property type="match status" value="1"/>
</dbReference>
<comment type="caution">
    <text evidence="1">The sequence shown here is derived from an EMBL/GenBank/DDBJ whole genome shotgun (WGS) entry which is preliminary data.</text>
</comment>
<gene>
    <name evidence="1" type="ORF">EGC76_02995</name>
</gene>
<dbReference type="PANTHER" id="PTHR33558:SF1">
    <property type="entry name" value="GLUTAREDOXIN-LIKE PROTEIN C5ORF63 HOMOLOG"/>
    <property type="match status" value="1"/>
</dbReference>
<dbReference type="AlphaFoldDB" id="A0A443Z5X9"/>
<proteinExistence type="predicted"/>
<dbReference type="EMBL" id="RSFE01000002">
    <property type="protein sequence ID" value="RWU12167.1"/>
    <property type="molecule type" value="Genomic_DNA"/>
</dbReference>
<dbReference type="InterPro" id="IPR052565">
    <property type="entry name" value="Glutaredoxin-like_YDR286C"/>
</dbReference>
<dbReference type="SUPFAM" id="SSF52833">
    <property type="entry name" value="Thioredoxin-like"/>
    <property type="match status" value="1"/>
</dbReference>
<sequence>MTDFYLLSKPKCPLCDEALKLLHQAKPENPIRLHVVDITEQPELQDEYAWLVPVLVRARDDAELRWPFSQPIEEFLNT</sequence>
<dbReference type="InterPro" id="IPR008554">
    <property type="entry name" value="Glutaredoxin-like"/>
</dbReference>
<keyword evidence="2" id="KW-1185">Reference proteome</keyword>
<protein>
    <submittedName>
        <fullName evidence="1">Glutaredoxin family protein</fullName>
    </submittedName>
</protein>
<name>A0A443Z5X9_9GAMM</name>